<proteinExistence type="predicted"/>
<sequence length="273" mass="28138">MLELWNAFDLVQKVLLCMAVPATLLLVVELVLMLVGLAHGAGDADIGAHTGTDGIDMDAPDASGIDIDAPDASGMDMDVSDASGIDMNAPDAVDLDTGHAHIGGIDAHNPDSSLDYGAHMAAHIGGGEHEAQHAHGELRWFTLVGMLSFFAITGWAGLALIDAALPDMLAVVLGVGLGVLAMYLCAVVMRWFGRLGEAGNVSLAGAVGQFAEAYLPIGPERAEGGKVSLTLQGRFLVLDAVTDATRAIPTGARVVIIGLADDSTVLVRPAREA</sequence>
<dbReference type="Gene3D" id="2.40.50.140">
    <property type="entry name" value="Nucleic acid-binding proteins"/>
    <property type="match status" value="1"/>
</dbReference>
<evidence type="ECO:0008006" key="4">
    <source>
        <dbReference type="Google" id="ProtNLM"/>
    </source>
</evidence>
<accession>A0A9D1LRF0</accession>
<keyword evidence="1" id="KW-0472">Membrane</keyword>
<gene>
    <name evidence="2" type="ORF">IAC59_05025</name>
</gene>
<dbReference type="EMBL" id="DVNK01000033">
    <property type="protein sequence ID" value="HIU46602.1"/>
    <property type="molecule type" value="Genomic_DNA"/>
</dbReference>
<reference evidence="2" key="1">
    <citation type="submission" date="2020-10" db="EMBL/GenBank/DDBJ databases">
        <authorList>
            <person name="Gilroy R."/>
        </authorList>
    </citation>
    <scope>NUCLEOTIDE SEQUENCE</scope>
    <source>
        <strain evidence="2">ChiSxjej2B14-8506</strain>
    </source>
</reference>
<keyword evidence="1" id="KW-1133">Transmembrane helix</keyword>
<dbReference type="Proteomes" id="UP000824123">
    <property type="component" value="Unassembled WGS sequence"/>
</dbReference>
<dbReference type="AlphaFoldDB" id="A0A9D1LRF0"/>
<evidence type="ECO:0000256" key="1">
    <source>
        <dbReference type="SAM" id="Phobius"/>
    </source>
</evidence>
<feature type="transmembrane region" description="Helical" evidence="1">
    <location>
        <begin position="140"/>
        <end position="161"/>
    </location>
</feature>
<organism evidence="2 3">
    <name type="scientific">Candidatus Fimadaptatus faecigallinarum</name>
    <dbReference type="NCBI Taxonomy" id="2840814"/>
    <lineage>
        <taxon>Bacteria</taxon>
        <taxon>Bacillati</taxon>
        <taxon>Bacillota</taxon>
        <taxon>Clostridia</taxon>
        <taxon>Eubacteriales</taxon>
        <taxon>Candidatus Fimadaptatus</taxon>
    </lineage>
</organism>
<dbReference type="InterPro" id="IPR012340">
    <property type="entry name" value="NA-bd_OB-fold"/>
</dbReference>
<keyword evidence="1" id="KW-0812">Transmembrane</keyword>
<feature type="transmembrane region" description="Helical" evidence="1">
    <location>
        <begin position="12"/>
        <end position="35"/>
    </location>
</feature>
<comment type="caution">
    <text evidence="2">The sequence shown here is derived from an EMBL/GenBank/DDBJ whole genome shotgun (WGS) entry which is preliminary data.</text>
</comment>
<evidence type="ECO:0000313" key="3">
    <source>
        <dbReference type="Proteomes" id="UP000824123"/>
    </source>
</evidence>
<reference evidence="2" key="2">
    <citation type="journal article" date="2021" name="PeerJ">
        <title>Extensive microbial diversity within the chicken gut microbiome revealed by metagenomics and culture.</title>
        <authorList>
            <person name="Gilroy R."/>
            <person name="Ravi A."/>
            <person name="Getino M."/>
            <person name="Pursley I."/>
            <person name="Horton D.L."/>
            <person name="Alikhan N.F."/>
            <person name="Baker D."/>
            <person name="Gharbi K."/>
            <person name="Hall N."/>
            <person name="Watson M."/>
            <person name="Adriaenssens E.M."/>
            <person name="Foster-Nyarko E."/>
            <person name="Jarju S."/>
            <person name="Secka A."/>
            <person name="Antonio M."/>
            <person name="Oren A."/>
            <person name="Chaudhuri R.R."/>
            <person name="La Ragione R."/>
            <person name="Hildebrand F."/>
            <person name="Pallen M.J."/>
        </authorList>
    </citation>
    <scope>NUCLEOTIDE SEQUENCE</scope>
    <source>
        <strain evidence="2">ChiSxjej2B14-8506</strain>
    </source>
</reference>
<protein>
    <recommendedName>
        <fullName evidence="4">NfeD-like C-terminal domain-containing protein</fullName>
    </recommendedName>
</protein>
<evidence type="ECO:0000313" key="2">
    <source>
        <dbReference type="EMBL" id="HIU46602.1"/>
    </source>
</evidence>
<feature type="transmembrane region" description="Helical" evidence="1">
    <location>
        <begin position="167"/>
        <end position="189"/>
    </location>
</feature>
<name>A0A9D1LRF0_9FIRM</name>